<sequence>MAVTPIYVARPIVPKVDDFIAHLAPALETRRLANGGAISADLELRLSELFRTRYVNLMSNGTVAIEIAAKALNFRKKVITTPFTFAASVGALIWVGLDPILVDIDEEYLTICPDAVSSAIDQEVSGILGVHVYGCPCDVDALDAISKSSKIPVLYDGAHVFDATYNGRPVVGYGAATTMSFHATKQFNTGEGGAVVTSSLEVNSRVSILKNFGIESEDLISQLGINGKMSEINAAFGLANLSALFEERARRTTVSQIYRDNLSEHNRIRIVPLRPGTVGSSGYFAIRLPVESGRPLRDKVYLALRDLGIYSRKYFYPLISDIPSYTAHMSQLTFDLPNAQRAAMEVLALPLHGGISDEDALFIATSVKRAIDD</sequence>
<dbReference type="PANTHER" id="PTHR30244:SF9">
    <property type="entry name" value="PROTEIN RV3402C"/>
    <property type="match status" value="1"/>
</dbReference>
<keyword evidence="4" id="KW-0808">Transferase</keyword>
<dbReference type="PIRSF" id="PIRSF000390">
    <property type="entry name" value="PLP_StrS"/>
    <property type="match status" value="1"/>
</dbReference>
<name>A0ABU8L5Y2_9HYPH</name>
<dbReference type="InterPro" id="IPR015424">
    <property type="entry name" value="PyrdxlP-dep_Trfase"/>
</dbReference>
<evidence type="ECO:0000256" key="1">
    <source>
        <dbReference type="ARBA" id="ARBA00022898"/>
    </source>
</evidence>
<evidence type="ECO:0000256" key="3">
    <source>
        <dbReference type="RuleBase" id="RU004508"/>
    </source>
</evidence>
<dbReference type="InterPro" id="IPR000653">
    <property type="entry name" value="DegT/StrS_aminotransferase"/>
</dbReference>
<reference evidence="4 5" key="1">
    <citation type="submission" date="2022-12" db="EMBL/GenBank/DDBJ databases">
        <authorList>
            <person name="Muema E."/>
        </authorList>
    </citation>
    <scope>NUCLEOTIDE SEQUENCE [LARGE SCALE GENOMIC DNA]</scope>
    <source>
        <strain evidence="5">1326</strain>
    </source>
</reference>
<comment type="similarity">
    <text evidence="2 3">Belongs to the DegT/DnrJ/EryC1 family.</text>
</comment>
<proteinExistence type="inferred from homology"/>
<protein>
    <submittedName>
        <fullName evidence="4">DegT/DnrJ/EryC1/StrS family aminotransferase</fullName>
    </submittedName>
</protein>
<keyword evidence="5" id="KW-1185">Reference proteome</keyword>
<organism evidence="4 5">
    <name type="scientific">Mesorhizobium salmacidum</name>
    <dbReference type="NCBI Taxonomy" id="3015171"/>
    <lineage>
        <taxon>Bacteria</taxon>
        <taxon>Pseudomonadati</taxon>
        <taxon>Pseudomonadota</taxon>
        <taxon>Alphaproteobacteria</taxon>
        <taxon>Hyphomicrobiales</taxon>
        <taxon>Phyllobacteriaceae</taxon>
        <taxon>Mesorhizobium</taxon>
    </lineage>
</organism>
<accession>A0ABU8L5Y2</accession>
<dbReference type="Pfam" id="PF01041">
    <property type="entry name" value="DegT_DnrJ_EryC1"/>
    <property type="match status" value="1"/>
</dbReference>
<evidence type="ECO:0000313" key="4">
    <source>
        <dbReference type="EMBL" id="MEI9413057.1"/>
    </source>
</evidence>
<keyword evidence="4" id="KW-0032">Aminotransferase</keyword>
<dbReference type="GO" id="GO:0008483">
    <property type="term" value="F:transaminase activity"/>
    <property type="evidence" value="ECO:0007669"/>
    <property type="project" value="UniProtKB-KW"/>
</dbReference>
<evidence type="ECO:0000313" key="5">
    <source>
        <dbReference type="Proteomes" id="UP001387293"/>
    </source>
</evidence>
<dbReference type="EMBL" id="JAPYKS010000047">
    <property type="protein sequence ID" value="MEI9413057.1"/>
    <property type="molecule type" value="Genomic_DNA"/>
</dbReference>
<comment type="caution">
    <text evidence="4">The sequence shown here is derived from an EMBL/GenBank/DDBJ whole genome shotgun (WGS) entry which is preliminary data.</text>
</comment>
<keyword evidence="1 3" id="KW-0663">Pyridoxal phosphate</keyword>
<gene>
    <name evidence="4" type="ORF">O7A60_30580</name>
</gene>
<dbReference type="Proteomes" id="UP001387293">
    <property type="component" value="Unassembled WGS sequence"/>
</dbReference>
<dbReference type="PANTHER" id="PTHR30244">
    <property type="entry name" value="TRANSAMINASE"/>
    <property type="match status" value="1"/>
</dbReference>
<dbReference type="SUPFAM" id="SSF53383">
    <property type="entry name" value="PLP-dependent transferases"/>
    <property type="match status" value="1"/>
</dbReference>
<dbReference type="RefSeq" id="WP_337109388.1">
    <property type="nucleotide sequence ID" value="NZ_JAPYKS010000047.1"/>
</dbReference>
<evidence type="ECO:0000256" key="2">
    <source>
        <dbReference type="ARBA" id="ARBA00037999"/>
    </source>
</evidence>
<dbReference type="InterPro" id="IPR015421">
    <property type="entry name" value="PyrdxlP-dep_Trfase_major"/>
</dbReference>
<dbReference type="CDD" id="cd00616">
    <property type="entry name" value="AHBA_syn"/>
    <property type="match status" value="1"/>
</dbReference>
<dbReference type="Gene3D" id="3.40.640.10">
    <property type="entry name" value="Type I PLP-dependent aspartate aminotransferase-like (Major domain)"/>
    <property type="match status" value="1"/>
</dbReference>